<evidence type="ECO:0000256" key="1">
    <source>
        <dbReference type="SAM" id="MobiDB-lite"/>
    </source>
</evidence>
<dbReference type="STRING" id="181874.A0A409WE86"/>
<dbReference type="AlphaFoldDB" id="A0A409WE86"/>
<dbReference type="Proteomes" id="UP000284842">
    <property type="component" value="Unassembled WGS sequence"/>
</dbReference>
<feature type="compositionally biased region" description="Low complexity" evidence="1">
    <location>
        <begin position="373"/>
        <end position="388"/>
    </location>
</feature>
<evidence type="ECO:0000313" key="2">
    <source>
        <dbReference type="EMBL" id="PPQ76848.1"/>
    </source>
</evidence>
<accession>A0A409WE86</accession>
<reference evidence="2 3" key="1">
    <citation type="journal article" date="2018" name="Evol. Lett.">
        <title>Horizontal gene cluster transfer increased hallucinogenic mushroom diversity.</title>
        <authorList>
            <person name="Reynolds H.T."/>
            <person name="Vijayakumar V."/>
            <person name="Gluck-Thaler E."/>
            <person name="Korotkin H.B."/>
            <person name="Matheny P.B."/>
            <person name="Slot J.C."/>
        </authorList>
    </citation>
    <scope>NUCLEOTIDE SEQUENCE [LARGE SCALE GENOMIC DNA]</scope>
    <source>
        <strain evidence="2 3">2629</strain>
    </source>
</reference>
<gene>
    <name evidence="2" type="ORF">CVT24_010585</name>
</gene>
<dbReference type="OrthoDB" id="3033067at2759"/>
<feature type="compositionally biased region" description="Acidic residues" evidence="1">
    <location>
        <begin position="335"/>
        <end position="351"/>
    </location>
</feature>
<feature type="region of interest" description="Disordered" evidence="1">
    <location>
        <begin position="330"/>
        <end position="425"/>
    </location>
</feature>
<feature type="non-terminal residue" evidence="2">
    <location>
        <position position="425"/>
    </location>
</feature>
<comment type="caution">
    <text evidence="2">The sequence shown here is derived from an EMBL/GenBank/DDBJ whole genome shotgun (WGS) entry which is preliminary data.</text>
</comment>
<dbReference type="InParanoid" id="A0A409WE86"/>
<dbReference type="EMBL" id="NHTK01005525">
    <property type="protein sequence ID" value="PPQ76848.1"/>
    <property type="molecule type" value="Genomic_DNA"/>
</dbReference>
<evidence type="ECO:0000313" key="3">
    <source>
        <dbReference type="Proteomes" id="UP000284842"/>
    </source>
</evidence>
<protein>
    <submittedName>
        <fullName evidence="2">Uncharacterized protein</fullName>
    </submittedName>
</protein>
<name>A0A409WE86_9AGAR</name>
<sequence length="425" mass="47804">MVRPGSFQGKRLEFLMSCEEEYALAHDDGTLDDAIARILQRFFNRFPLEMDNSVEPTDEELAAIDDDQAQPEPVAPDPDLLDEEVFQKQKGAWNERKKKLKRMKAKIKRWFGSRYLKERNMLKQEGKGASNPFKSLYQQLCGRDKGKPRQSSAMSVWRRDHREEIETAARARVKKLKQTFRKGLAPAREHVANKMYNKLSKEEKDAFLKKAKEKHAQELKEWEAEHSKPIATDPASRLRCIQSLQPVLQPILDLVSEATGWKCTLIAGGPFPSQEGRLSVLGIHSGVTTGEVPMNFGRAESERYHKQLVPMFISFLQKCYSVEECKAQALKPTGDDEDDEAFPGLDEDGDDAITFTVQPPSSVPSNLAQSRESSAPPSLHLSPTSTPSRRQSVSLSDKDNTPSPRPSPQNSPNASPAPTPRPRRA</sequence>
<proteinExistence type="predicted"/>
<keyword evidence="3" id="KW-1185">Reference proteome</keyword>
<feature type="compositionally biased region" description="Pro residues" evidence="1">
    <location>
        <begin position="403"/>
        <end position="425"/>
    </location>
</feature>
<feature type="compositionally biased region" description="Polar residues" evidence="1">
    <location>
        <begin position="355"/>
        <end position="372"/>
    </location>
</feature>
<organism evidence="2 3">
    <name type="scientific">Panaeolus cyanescens</name>
    <dbReference type="NCBI Taxonomy" id="181874"/>
    <lineage>
        <taxon>Eukaryota</taxon>
        <taxon>Fungi</taxon>
        <taxon>Dikarya</taxon>
        <taxon>Basidiomycota</taxon>
        <taxon>Agaricomycotina</taxon>
        <taxon>Agaricomycetes</taxon>
        <taxon>Agaricomycetidae</taxon>
        <taxon>Agaricales</taxon>
        <taxon>Agaricineae</taxon>
        <taxon>Galeropsidaceae</taxon>
        <taxon>Panaeolus</taxon>
    </lineage>
</organism>